<proteinExistence type="predicted"/>
<sequence>MSFPAAVVSVLKKYAKFSGRARRSELWWYLLAYAALQAVVNVAFVASATVEYVDTMSTLSPDDTDGAVSALTTYTSAFVPVWVLTLALLLPTLAVYVRRLHDVDKSGGWIFFALVPVVGPIMLIVWFATAGTVGANRFGPDPKAVSAAAKVPAAV</sequence>
<dbReference type="RefSeq" id="WP_129186789.1">
    <property type="nucleotide sequence ID" value="NZ_CP035493.1"/>
</dbReference>
<keyword evidence="1" id="KW-0812">Transmembrane</keyword>
<evidence type="ECO:0000313" key="2">
    <source>
        <dbReference type="EMBL" id="QAY69389.1"/>
    </source>
</evidence>
<keyword evidence="1" id="KW-0472">Membrane</keyword>
<dbReference type="PANTHER" id="PTHR34980">
    <property type="entry name" value="INNER MEMBRANE PROTEIN-RELATED-RELATED"/>
    <property type="match status" value="1"/>
</dbReference>
<dbReference type="OrthoDB" id="9812349at2"/>
<reference evidence="2 3" key="1">
    <citation type="submission" date="2019-01" db="EMBL/GenBank/DDBJ databases">
        <title>Genome sequencing of strain FW10M-9.</title>
        <authorList>
            <person name="Heo J."/>
            <person name="Kim S.-J."/>
            <person name="Kim J.-S."/>
            <person name="Hong S.-B."/>
            <person name="Kwon S.-W."/>
        </authorList>
    </citation>
    <scope>NUCLEOTIDE SEQUENCE [LARGE SCALE GENOMIC DNA]</scope>
    <source>
        <strain evidence="2 3">FW10M-9</strain>
    </source>
</reference>
<protein>
    <submittedName>
        <fullName evidence="2">DUF805 domain-containing protein</fullName>
    </submittedName>
</protein>
<dbReference type="KEGG" id="xya:ET471_04485"/>
<accession>A0A4P6F581</accession>
<dbReference type="PANTHER" id="PTHR34980:SF2">
    <property type="entry name" value="INNER MEMBRANE PROTEIN YHAH-RELATED"/>
    <property type="match status" value="1"/>
</dbReference>
<dbReference type="Proteomes" id="UP000292118">
    <property type="component" value="Chromosome"/>
</dbReference>
<evidence type="ECO:0000313" key="3">
    <source>
        <dbReference type="Proteomes" id="UP000292118"/>
    </source>
</evidence>
<keyword evidence="1" id="KW-1133">Transmembrane helix</keyword>
<name>A0A4P6F581_9MICO</name>
<dbReference type="GO" id="GO:0005886">
    <property type="term" value="C:plasma membrane"/>
    <property type="evidence" value="ECO:0007669"/>
    <property type="project" value="TreeGrafter"/>
</dbReference>
<keyword evidence="3" id="KW-1185">Reference proteome</keyword>
<gene>
    <name evidence="2" type="ORF">ET471_04485</name>
</gene>
<feature type="transmembrane region" description="Helical" evidence="1">
    <location>
        <begin position="26"/>
        <end position="50"/>
    </location>
</feature>
<dbReference type="Pfam" id="PF05656">
    <property type="entry name" value="DUF805"/>
    <property type="match status" value="1"/>
</dbReference>
<dbReference type="AlphaFoldDB" id="A0A4P6F581"/>
<dbReference type="InterPro" id="IPR008523">
    <property type="entry name" value="DUF805"/>
</dbReference>
<feature type="transmembrane region" description="Helical" evidence="1">
    <location>
        <begin position="77"/>
        <end position="97"/>
    </location>
</feature>
<feature type="transmembrane region" description="Helical" evidence="1">
    <location>
        <begin position="109"/>
        <end position="128"/>
    </location>
</feature>
<evidence type="ECO:0000256" key="1">
    <source>
        <dbReference type="SAM" id="Phobius"/>
    </source>
</evidence>
<organism evidence="2 3">
    <name type="scientific">Xylanimonas protaetiae</name>
    <dbReference type="NCBI Taxonomy" id="2509457"/>
    <lineage>
        <taxon>Bacteria</taxon>
        <taxon>Bacillati</taxon>
        <taxon>Actinomycetota</taxon>
        <taxon>Actinomycetes</taxon>
        <taxon>Micrococcales</taxon>
        <taxon>Promicromonosporaceae</taxon>
        <taxon>Xylanimonas</taxon>
    </lineage>
</organism>
<dbReference type="EMBL" id="CP035493">
    <property type="protein sequence ID" value="QAY69389.1"/>
    <property type="molecule type" value="Genomic_DNA"/>
</dbReference>